<comment type="caution">
    <text evidence="3">The sequence shown here is derived from an EMBL/GenBank/DDBJ whole genome shotgun (WGS) entry which is preliminary data.</text>
</comment>
<keyword evidence="1" id="KW-0812">Transmembrane</keyword>
<name>A0A7C4Q243_9CHLR</name>
<gene>
    <name evidence="3" type="ORF">ENT17_07675</name>
</gene>
<evidence type="ECO:0000256" key="1">
    <source>
        <dbReference type="SAM" id="Phobius"/>
    </source>
</evidence>
<feature type="domain" description="YoaR-like putative peptidoglycan binding" evidence="2">
    <location>
        <begin position="228"/>
        <end position="343"/>
    </location>
</feature>
<evidence type="ECO:0000259" key="2">
    <source>
        <dbReference type="Pfam" id="PF12229"/>
    </source>
</evidence>
<reference evidence="3" key="1">
    <citation type="journal article" date="2020" name="mSystems">
        <title>Genome- and Community-Level Interaction Insights into Carbon Utilization and Element Cycling Functions of Hydrothermarchaeota in Hydrothermal Sediment.</title>
        <authorList>
            <person name="Zhou Z."/>
            <person name="Liu Y."/>
            <person name="Xu W."/>
            <person name="Pan J."/>
            <person name="Luo Z.H."/>
            <person name="Li M."/>
        </authorList>
    </citation>
    <scope>NUCLEOTIDE SEQUENCE [LARGE SCALE GENOMIC DNA]</scope>
    <source>
        <strain evidence="3">SpSt-556</strain>
    </source>
</reference>
<dbReference type="PANTHER" id="PTHR35788">
    <property type="entry name" value="EXPORTED PROTEIN-RELATED"/>
    <property type="match status" value="1"/>
</dbReference>
<dbReference type="InterPro" id="IPR052913">
    <property type="entry name" value="Glycopeptide_resist_protein"/>
</dbReference>
<evidence type="ECO:0000313" key="3">
    <source>
        <dbReference type="EMBL" id="HGS87484.1"/>
    </source>
</evidence>
<accession>A0A7C4Q243</accession>
<dbReference type="InterPro" id="IPR022029">
    <property type="entry name" value="YoaR-like_PG-bd"/>
</dbReference>
<dbReference type="Pfam" id="PF04294">
    <property type="entry name" value="VanW"/>
    <property type="match status" value="1"/>
</dbReference>
<dbReference type="AlphaFoldDB" id="A0A7C4Q243"/>
<dbReference type="Pfam" id="PF12229">
    <property type="entry name" value="PG_binding_4"/>
    <property type="match status" value="2"/>
</dbReference>
<dbReference type="InterPro" id="IPR007391">
    <property type="entry name" value="Vancomycin_resist_VanW"/>
</dbReference>
<proteinExistence type="predicted"/>
<keyword evidence="1" id="KW-1133">Transmembrane helix</keyword>
<feature type="transmembrane region" description="Helical" evidence="1">
    <location>
        <begin position="154"/>
        <end position="179"/>
    </location>
</feature>
<dbReference type="PANTHER" id="PTHR35788:SF1">
    <property type="entry name" value="EXPORTED PROTEIN"/>
    <property type="match status" value="1"/>
</dbReference>
<protein>
    <recommendedName>
        <fullName evidence="2">YoaR-like putative peptidoglycan binding domain-containing protein</fullName>
    </recommendedName>
</protein>
<sequence length="758" mass="84014">MPGLVPLAPTRFQLLPIRFLSKISSQFGTYIVPTLLRIVKGFRRIHSEVAYLVLSGLPFPAKPGCPHRQRAGLYSYPYACQGVSCLFSKSRSLSLPQFGTILAPGTIPSIQPSYPCPFQKRTETVVINSGWYNFLMKAIGSLTFSNQRSLLQQLLTAMLLSLVFTFVLFIAVILTYQIWFAGRIFPGVQVAGIPVGGLSPAEAAEKISAQITFPTQGRIVLKDNENLWVASPQELGLFLDPGASATLAFRVGRDGNLLNRFADQFNAWYTGKNTSPVLLFDQRIAYVYLNRIAAVINRPVIEANLGLQGEEVIVRSGEIGRTLDIDASLALVSAQVQSLQEGVVPLVVQETPPVILDASQQAELARRILSQPLTLTMPEGQTAPGSPWVFDRTTLASMLSIERVRNQDGEQYEITLNSEMLITFLSNLAPNLRTYPQNARFIFNDDTRQLDLLQPAVIGRTLNVDATLRAIQDGLKQDQHTIPLVFDYTNPPVTDDATAESLGITELVSQHTSYFYGSSRERVQNIQAAASRFHGLLVPPGATFSMADALGNISLDNGYAEALIIVGGQTIKGVGGGVCQVSTTLFRTAFFGGYPIVERHAHAYRVSYYEKTYGNRLDPKLAGLDATVYVPIVDFKFTNDTPYWLLMETYVNPNASTLTWKFYSTSDGRTVEWQTTGPVNIVEPPKPLYKENPELKEGEIKQVDWEAKGAEVTVTRTVYRNGQVYFTDRIYTRYQPWQAVYEYGPGTEIPTPEPENND</sequence>
<dbReference type="EMBL" id="DSXR01000077">
    <property type="protein sequence ID" value="HGS87484.1"/>
    <property type="molecule type" value="Genomic_DNA"/>
</dbReference>
<feature type="domain" description="YoaR-like putative peptidoglycan binding" evidence="2">
    <location>
        <begin position="410"/>
        <end position="481"/>
    </location>
</feature>
<keyword evidence="1" id="KW-0472">Membrane</keyword>
<organism evidence="3">
    <name type="scientific">Bellilinea caldifistulae</name>
    <dbReference type="NCBI Taxonomy" id="360411"/>
    <lineage>
        <taxon>Bacteria</taxon>
        <taxon>Bacillati</taxon>
        <taxon>Chloroflexota</taxon>
        <taxon>Anaerolineae</taxon>
        <taxon>Anaerolineales</taxon>
        <taxon>Anaerolineaceae</taxon>
        <taxon>Bellilinea</taxon>
    </lineage>
</organism>